<evidence type="ECO:0000256" key="3">
    <source>
        <dbReference type="ARBA" id="ARBA00022989"/>
    </source>
</evidence>
<comment type="caution">
    <text evidence="6">The sequence shown here is derived from an EMBL/GenBank/DDBJ whole genome shotgun (WGS) entry which is preliminary data.</text>
</comment>
<dbReference type="EMBL" id="RKKU01000008">
    <property type="protein sequence ID" value="ROZ85229.1"/>
    <property type="molecule type" value="Genomic_DNA"/>
</dbReference>
<evidence type="ECO:0000259" key="5">
    <source>
        <dbReference type="Pfam" id="PF04357"/>
    </source>
</evidence>
<evidence type="ECO:0000313" key="7">
    <source>
        <dbReference type="Proteomes" id="UP000275199"/>
    </source>
</evidence>
<keyword evidence="4" id="KW-0472">Membrane</keyword>
<dbReference type="Pfam" id="PF04357">
    <property type="entry name" value="TamB"/>
    <property type="match status" value="1"/>
</dbReference>
<dbReference type="Proteomes" id="UP000275199">
    <property type="component" value="Unassembled WGS sequence"/>
</dbReference>
<reference evidence="6 7" key="1">
    <citation type="submission" date="2018-11" db="EMBL/GenBank/DDBJ databases">
        <authorList>
            <person name="Jang G.I."/>
            <person name="Hwang C.Y."/>
        </authorList>
    </citation>
    <scope>NUCLEOTIDE SEQUENCE [LARGE SCALE GENOMIC DNA]</scope>
    <source>
        <strain evidence="6 7">SSM26</strain>
    </source>
</reference>
<comment type="subcellular location">
    <subcellularLocation>
        <location evidence="1">Membrane</location>
        <topology evidence="1">Single-pass membrane protein</topology>
    </subcellularLocation>
</comment>
<accession>A0ABX9XIJ6</accession>
<dbReference type="PANTHER" id="PTHR36985:SF1">
    <property type="entry name" value="TRANSLOCATION AND ASSEMBLY MODULE SUBUNIT TAMB"/>
    <property type="match status" value="1"/>
</dbReference>
<sequence length="1234" mass="133639">MRLVLKALLGTVLALVTLLLLVFLLLGSEGFNRWLFNKAQVLEPRLELAFVGGDLWHGWQFDKIAWHDTSLMLDVEQLDFAWSPSCLLGMRLCIDRLHSHSITVVSQSTEEAKTNEPFSLPEFSLPLAIELDDVRIDRISLDGEKTLLSDLILQANAKGDQLAISEFSGVGPDLNWKLSGALQMQDDWPLTLGGRINLPPVDSREWSLDLQIGGALKKQLQLTIDSSGYLSGQLQAEAAVLDTQLPANLHWQGDAFLAAQTLPEGLTLNDLVLDAEGDLKDGYAIKGSATLPGQGGKVKLALSALAETTGVRNADLLLIVADEPARKLHLKADANWESTLSASAQLSLQQAFPWQWFYPQDLGDVTLQQLDMQASLQDQQINSDLKARLTGVAGQSIDIDLSAKGDQQALTIASLKLSTDAGSASGTVDLTLSPAIAWNGEFQLQDLNPGIFVAQLPGKLNGQLTSEGSLEADILQLQARWDIDGSLRQQPLATQGQVDKRQSVWQISDLLLRQGDNRISGEGQWGNQVSGYLDIQLDRLATLWPELRGSLQGRATFSGTEKAPGIELSLAGEDAGYADTRVDALTLAGRVRVSEDLPLSLQLKAAGLRSGNSDFGTLELELDGNRANHSLTLDLTEGLVDATARLRGSLNARQWQGQLTQSAIAYQQFDWTLQNSADLRYVMASGRLQLSEHCWSHAKSQLCFNGQQTLMPERNLAMTLQDFDLASLKPWMPEDIDWQALLNARIEFSQAVGKAPIADVSIRSADGLIQVTEEEQSVDFPYQLLELTTRLQARTANADLVLKSDSIGQLNIQAQVQEPGGKQALTGAYQITGLKLDVMRPFIAQVQRLEGQLNGQGELGGVLREPIVNGQLRLTNGHASGPSLPISLEQLTADIRVQGQSASIDGNWSSGEKGTGKLVGEVGWAPLDVNLELIGSSLPVTVEPYAHLLVSPELQLGLRQNALHVSGKVAIPEGDITVRELPAQAVRVSDDTVIVGQQVAEKTESPLEVTARIQLVIGDQLRLSAFGLTGRLKGQLAVRENMTANGDLRILDGRIKRLGQDLTLRRAILLFSGPISQPYMNIEAIRKVDEVVAGLRLTGNANSPSTTVFSEPPMSQQEAMSYLVLGRPLGQEGDSNMVGQAALALGLAGTAPITQKIGDTLGLEDFAVESEGSGTSTQVVASGSITDKLSVRYGVGVFEPANQLALRYDLTRRLYLEAISGFASSLDFFYRIDF</sequence>
<dbReference type="RefSeq" id="WP_123889271.1">
    <property type="nucleotide sequence ID" value="NZ_RKKU01000008.1"/>
</dbReference>
<keyword evidence="2" id="KW-0812">Transmembrane</keyword>
<name>A0ABX9XIJ6_9PSED</name>
<evidence type="ECO:0000256" key="4">
    <source>
        <dbReference type="ARBA" id="ARBA00023136"/>
    </source>
</evidence>
<evidence type="ECO:0000256" key="1">
    <source>
        <dbReference type="ARBA" id="ARBA00004167"/>
    </source>
</evidence>
<dbReference type="PANTHER" id="PTHR36985">
    <property type="entry name" value="TRANSLOCATION AND ASSEMBLY MODULE SUBUNIT TAMB"/>
    <property type="match status" value="1"/>
</dbReference>
<keyword evidence="7" id="KW-1185">Reference proteome</keyword>
<keyword evidence="3" id="KW-1133">Transmembrane helix</keyword>
<protein>
    <submittedName>
        <fullName evidence="6">Translocation/assembly module TamB</fullName>
    </submittedName>
</protein>
<proteinExistence type="predicted"/>
<dbReference type="InterPro" id="IPR007452">
    <property type="entry name" value="TamB_C"/>
</dbReference>
<evidence type="ECO:0000313" key="6">
    <source>
        <dbReference type="EMBL" id="ROZ85229.1"/>
    </source>
</evidence>
<evidence type="ECO:0000256" key="2">
    <source>
        <dbReference type="ARBA" id="ARBA00022692"/>
    </source>
</evidence>
<feature type="domain" description="Translocation and assembly module TamB C-terminal" evidence="5">
    <location>
        <begin position="911"/>
        <end position="1234"/>
    </location>
</feature>
<gene>
    <name evidence="6" type="ORF">EF096_08890</name>
</gene>
<organism evidence="6 7">
    <name type="scientific">Pseudomonas neustonica</name>
    <dbReference type="NCBI Taxonomy" id="2487346"/>
    <lineage>
        <taxon>Bacteria</taxon>
        <taxon>Pseudomonadati</taxon>
        <taxon>Pseudomonadota</taxon>
        <taxon>Gammaproteobacteria</taxon>
        <taxon>Pseudomonadales</taxon>
        <taxon>Pseudomonadaceae</taxon>
        <taxon>Pseudomonas</taxon>
    </lineage>
</organism>